<dbReference type="InterPro" id="IPR052833">
    <property type="entry name" value="Telomeric_DNA-bd_trans-reg"/>
</dbReference>
<dbReference type="Pfam" id="PF08558">
    <property type="entry name" value="TRF"/>
    <property type="match status" value="1"/>
</dbReference>
<evidence type="ECO:0000256" key="1">
    <source>
        <dbReference type="ARBA" id="ARBA00023125"/>
    </source>
</evidence>
<dbReference type="GO" id="GO:0042803">
    <property type="term" value="F:protein homodimerization activity"/>
    <property type="evidence" value="ECO:0007669"/>
    <property type="project" value="InterPro"/>
</dbReference>
<sequence>MADTSQLEAELLAALGMPEPAPDKPAPQSQSLEGHPPQDPSDPPPPPTLPAPAASLPPAPAPPAPSAPTEAPAPAPTLAPTPTSTSTPTPTTAPTTTAPTGAASAPLPTLTSALDARPASDSSTKVSNPAPVQLPAQAVAPPRADAAPQQAPPAAPAPAPQETPGSRSPKRPRSPDGPDESSAKRQRMDQTLPKTANVTGTPSIDFAAMLNDALASFDQHVPPRDNDIIMQDADIGPPAAPASTTSDVEKAENKIMKASSNPFYVMRSMSLPVLGNIAVQILLRLSQQPRAETESLLADSGSEFRKAYDMLRDIFRPTRKAFSDSPLLSADELDITDSEDRETIRMSNLAATAASVFGAHDVAAHDVHDAFFSIFIPEDGEYKSYLTPLLVSLKTRLLLDALNKLEQSQPVSQLLDTLFPVQFDESLKQRSGDLLLHADEEDLVAKIRERREQLVKSAADESIKKSLEDQSSTTKFTESLSTFLQSHLGVVVDYAEKYGVNIPLNEDETATALDRNSAEQDEHDALVALLQSQLHQTDGDLAPGKDLLSNGTIPEQLGSAEDDGLDLRKLLEESLSNHIPELKELSADSHPSAGLPDFDSTNLASFISEKLKNELEIPAHGLPNMSAPAPMHPQFLAQMNQAHPQSYQPYTQGSTTTPPVGANGDALPPNQSMPTAALYEKARQAAVAKSSNTTRREGLHSTRRPWTPEEEKALMAGLDMVKGPHWSQILSLFGPQGTISDILKDRTQVQLKDKARNLKLFFLKTNSEMPYYLQSVTGELKTRAPGQAARKEAEEKARMNLEEEQARIQGIMTLAGGLQNNHHPVSSAPHAASPPKRTSPATPGFGGPVGATPAAAHMATGNGATMPAVPIPPRIKTELTEQHALHKVTAFPPIQPAPAPGSAMQPARTPLPPLQPQPGLHQQPRPHTQQPQQTQQPHQPQRPQHPRQQEAQMSPVSMQQQRQPLPQHQPQVQVQAQSQPPAHQQPPPQQPQQHQPQQHQQTQPPPPTQARVQPQAVSRPPSAPRPAPPQAPPQTQQPPRVSPPTNHTQPLPTPPIPPNHHSTPDHAQDTKLFETLQAAIAATTANETQAPIAAAVSEGSGTLN</sequence>
<keyword evidence="7" id="KW-1185">Reference proteome</keyword>
<dbReference type="InterPro" id="IPR013867">
    <property type="entry name" value="Telomere_rpt-bd_fac_dimer_dom"/>
</dbReference>
<name>A0AAN6PJV4_9PEZI</name>
<dbReference type="SMART" id="SM00717">
    <property type="entry name" value="SANT"/>
    <property type="match status" value="1"/>
</dbReference>
<feature type="compositionally biased region" description="Low complexity" evidence="4">
    <location>
        <begin position="959"/>
        <end position="982"/>
    </location>
</feature>
<dbReference type="SUPFAM" id="SSF46689">
    <property type="entry name" value="Homeodomain-like"/>
    <property type="match status" value="1"/>
</dbReference>
<feature type="domain" description="HTH myb-type" evidence="5">
    <location>
        <begin position="703"/>
        <end position="755"/>
    </location>
</feature>
<evidence type="ECO:0000313" key="7">
    <source>
        <dbReference type="Proteomes" id="UP001303115"/>
    </source>
</evidence>
<evidence type="ECO:0000256" key="2">
    <source>
        <dbReference type="ARBA" id="ARBA00023242"/>
    </source>
</evidence>
<reference evidence="7" key="1">
    <citation type="journal article" date="2023" name="Mol. Phylogenet. Evol.">
        <title>Genome-scale phylogeny and comparative genomics of the fungal order Sordariales.</title>
        <authorList>
            <person name="Hensen N."/>
            <person name="Bonometti L."/>
            <person name="Westerberg I."/>
            <person name="Brannstrom I.O."/>
            <person name="Guillou S."/>
            <person name="Cros-Aarteil S."/>
            <person name="Calhoun S."/>
            <person name="Haridas S."/>
            <person name="Kuo A."/>
            <person name="Mondo S."/>
            <person name="Pangilinan J."/>
            <person name="Riley R."/>
            <person name="LaButti K."/>
            <person name="Andreopoulos B."/>
            <person name="Lipzen A."/>
            <person name="Chen C."/>
            <person name="Yan M."/>
            <person name="Daum C."/>
            <person name="Ng V."/>
            <person name="Clum A."/>
            <person name="Steindorff A."/>
            <person name="Ohm R.A."/>
            <person name="Martin F."/>
            <person name="Silar P."/>
            <person name="Natvig D.O."/>
            <person name="Lalanne C."/>
            <person name="Gautier V."/>
            <person name="Ament-Velasquez S.L."/>
            <person name="Kruys A."/>
            <person name="Hutchinson M.I."/>
            <person name="Powell A.J."/>
            <person name="Barry K."/>
            <person name="Miller A.N."/>
            <person name="Grigoriev I.V."/>
            <person name="Debuchy R."/>
            <person name="Gladieux P."/>
            <person name="Hiltunen Thoren M."/>
            <person name="Johannesson H."/>
        </authorList>
    </citation>
    <scope>NUCLEOTIDE SEQUENCE [LARGE SCALE GENOMIC DNA]</scope>
    <source>
        <strain evidence="7">CBS 284.82</strain>
    </source>
</reference>
<dbReference type="AlphaFoldDB" id="A0AAN6PJV4"/>
<dbReference type="GO" id="GO:0003691">
    <property type="term" value="F:double-stranded telomeric DNA binding"/>
    <property type="evidence" value="ECO:0007669"/>
    <property type="project" value="TreeGrafter"/>
</dbReference>
<feature type="compositionally biased region" description="Low complexity" evidence="4">
    <location>
        <begin position="991"/>
        <end position="1002"/>
    </location>
</feature>
<feature type="compositionally biased region" description="Low complexity" evidence="4">
    <location>
        <begin position="917"/>
        <end position="942"/>
    </location>
</feature>
<dbReference type="PROSITE" id="PS51294">
    <property type="entry name" value="HTH_MYB"/>
    <property type="match status" value="1"/>
</dbReference>
<comment type="caution">
    <text evidence="6">The sequence shown here is derived from an EMBL/GenBank/DDBJ whole genome shotgun (WGS) entry which is preliminary data.</text>
</comment>
<feature type="compositionally biased region" description="Pro residues" evidence="4">
    <location>
        <begin position="150"/>
        <end position="161"/>
    </location>
</feature>
<dbReference type="InterPro" id="IPR017930">
    <property type="entry name" value="Myb_dom"/>
</dbReference>
<dbReference type="Proteomes" id="UP001303115">
    <property type="component" value="Unassembled WGS sequence"/>
</dbReference>
<dbReference type="GO" id="GO:0010833">
    <property type="term" value="P:telomere maintenance via telomere lengthening"/>
    <property type="evidence" value="ECO:0007669"/>
    <property type="project" value="TreeGrafter"/>
</dbReference>
<dbReference type="Gene3D" id="1.10.10.60">
    <property type="entry name" value="Homeodomain-like"/>
    <property type="match status" value="1"/>
</dbReference>
<evidence type="ECO:0000256" key="3">
    <source>
        <dbReference type="ARBA" id="ARBA00023306"/>
    </source>
</evidence>
<feature type="compositionally biased region" description="Low complexity" evidence="4">
    <location>
        <begin position="822"/>
        <end position="835"/>
    </location>
</feature>
<feature type="compositionally biased region" description="Basic and acidic residues" evidence="4">
    <location>
        <begin position="1062"/>
        <end position="1072"/>
    </location>
</feature>
<evidence type="ECO:0000313" key="6">
    <source>
        <dbReference type="EMBL" id="KAK4042012.1"/>
    </source>
</evidence>
<keyword evidence="1" id="KW-0238">DNA-binding</keyword>
<gene>
    <name evidence="6" type="ORF">C8A01DRAFT_14290</name>
</gene>
<feature type="compositionally biased region" description="Low complexity" evidence="4">
    <location>
        <begin position="1009"/>
        <end position="1020"/>
    </location>
</feature>
<keyword evidence="3" id="KW-0131">Cell cycle</keyword>
<feature type="compositionally biased region" description="Low complexity" evidence="4">
    <location>
        <begin position="80"/>
        <end position="111"/>
    </location>
</feature>
<keyword evidence="2" id="KW-0539">Nucleus</keyword>
<proteinExistence type="predicted"/>
<feature type="compositionally biased region" description="Pro residues" evidence="4">
    <location>
        <begin position="1021"/>
        <end position="1042"/>
    </location>
</feature>
<feature type="compositionally biased region" description="Pro residues" evidence="4">
    <location>
        <begin position="37"/>
        <end position="79"/>
    </location>
</feature>
<dbReference type="EMBL" id="MU854347">
    <property type="protein sequence ID" value="KAK4042012.1"/>
    <property type="molecule type" value="Genomic_DNA"/>
</dbReference>
<dbReference type="PANTHER" id="PTHR47807:SF1">
    <property type="entry name" value="PROTEIN TBF1"/>
    <property type="match status" value="1"/>
</dbReference>
<organism evidence="6 7">
    <name type="scientific">Parachaetomium inaequale</name>
    <dbReference type="NCBI Taxonomy" id="2588326"/>
    <lineage>
        <taxon>Eukaryota</taxon>
        <taxon>Fungi</taxon>
        <taxon>Dikarya</taxon>
        <taxon>Ascomycota</taxon>
        <taxon>Pezizomycotina</taxon>
        <taxon>Sordariomycetes</taxon>
        <taxon>Sordariomycetidae</taxon>
        <taxon>Sordariales</taxon>
        <taxon>Chaetomiaceae</taxon>
        <taxon>Parachaetomium</taxon>
    </lineage>
</organism>
<feature type="region of interest" description="Disordered" evidence="4">
    <location>
        <begin position="892"/>
        <end position="1072"/>
    </location>
</feature>
<dbReference type="CDD" id="cd11660">
    <property type="entry name" value="SANT_TRF"/>
    <property type="match status" value="1"/>
</dbReference>
<feature type="compositionally biased region" description="Low complexity" evidence="4">
    <location>
        <begin position="129"/>
        <end position="149"/>
    </location>
</feature>
<dbReference type="InterPro" id="IPR009057">
    <property type="entry name" value="Homeodomain-like_sf"/>
</dbReference>
<evidence type="ECO:0000256" key="4">
    <source>
        <dbReference type="SAM" id="MobiDB-lite"/>
    </source>
</evidence>
<evidence type="ECO:0000259" key="5">
    <source>
        <dbReference type="PROSITE" id="PS51294"/>
    </source>
</evidence>
<feature type="compositionally biased region" description="Basic and acidic residues" evidence="4">
    <location>
        <begin position="173"/>
        <end position="188"/>
    </location>
</feature>
<dbReference type="FunFam" id="1.10.10.60:FF:000137">
    <property type="entry name" value="MYB DNA binding protein"/>
    <property type="match status" value="1"/>
</dbReference>
<feature type="region of interest" description="Disordered" evidence="4">
    <location>
        <begin position="1"/>
        <end position="200"/>
    </location>
</feature>
<protein>
    <recommendedName>
        <fullName evidence="5">HTH myb-type domain-containing protein</fullName>
    </recommendedName>
</protein>
<dbReference type="InterPro" id="IPR001005">
    <property type="entry name" value="SANT/Myb"/>
</dbReference>
<feature type="region of interest" description="Disordered" evidence="4">
    <location>
        <begin position="817"/>
        <end position="868"/>
    </location>
</feature>
<dbReference type="PANTHER" id="PTHR47807">
    <property type="entry name" value="PROTEIN TBF1"/>
    <property type="match status" value="1"/>
</dbReference>
<accession>A0AAN6PJV4</accession>